<dbReference type="InterPro" id="IPR006328">
    <property type="entry name" value="2-HAD"/>
</dbReference>
<evidence type="ECO:0000313" key="3">
    <source>
        <dbReference type="EMBL" id="GAA4282803.1"/>
    </source>
</evidence>
<dbReference type="InterPro" id="IPR023198">
    <property type="entry name" value="PGP-like_dom2"/>
</dbReference>
<keyword evidence="4" id="KW-1185">Reference proteome</keyword>
<evidence type="ECO:0000256" key="2">
    <source>
        <dbReference type="ARBA" id="ARBA00022801"/>
    </source>
</evidence>
<dbReference type="PRINTS" id="PR00413">
    <property type="entry name" value="HADHALOGNASE"/>
</dbReference>
<keyword evidence="2" id="KW-0378">Hydrolase</keyword>
<proteinExistence type="inferred from homology"/>
<dbReference type="SFLD" id="SFLDG01129">
    <property type="entry name" value="C1.5:_HAD__Beta-PGM__Phosphata"/>
    <property type="match status" value="1"/>
</dbReference>
<dbReference type="Gene3D" id="3.40.50.1000">
    <property type="entry name" value="HAD superfamily/HAD-like"/>
    <property type="match status" value="1"/>
</dbReference>
<dbReference type="PANTHER" id="PTHR43316:SF3">
    <property type="entry name" value="HALOACID DEHALOGENASE, TYPE II (AFU_ORTHOLOGUE AFUA_2G07750)-RELATED"/>
    <property type="match status" value="1"/>
</dbReference>
<dbReference type="SFLD" id="SFLDS00003">
    <property type="entry name" value="Haloacid_Dehalogenase"/>
    <property type="match status" value="1"/>
</dbReference>
<comment type="similarity">
    <text evidence="1">Belongs to the HAD-like hydrolase superfamily. S-2-haloalkanoic acid dehalogenase family.</text>
</comment>
<sequence length="224" mass="23853">MDRPEVIVFDVNETVSDMRPLGRAFTEAGVPGHLARTWFAGILRDGFAASAAGDNVGFAEIARDSLGRLLGENDPADPGAALERIMAVFTNLAVHPDIVPGVEALAELAEQVTLSNGPASVAEGLLGSAGIRHHFSRLLSVEDAPAWKPLRSAYEYAAVECGRDPSRMMLVAVHPWDIHGAQRAGMQTAWLNRDGAAYPGYFAAPDIQVPDLPSLADQLRSATT</sequence>
<accession>A0ABP8EFY0</accession>
<dbReference type="EMBL" id="BAABAZ010000003">
    <property type="protein sequence ID" value="GAA4282803.1"/>
    <property type="molecule type" value="Genomic_DNA"/>
</dbReference>
<gene>
    <name evidence="3" type="ORF">GCM10022261_03340</name>
</gene>
<comment type="caution">
    <text evidence="3">The sequence shown here is derived from an EMBL/GenBank/DDBJ whole genome shotgun (WGS) entry which is preliminary data.</text>
</comment>
<dbReference type="Pfam" id="PF00702">
    <property type="entry name" value="Hydrolase"/>
    <property type="match status" value="1"/>
</dbReference>
<dbReference type="Gene3D" id="1.10.150.240">
    <property type="entry name" value="Putative phosphatase, domain 2"/>
    <property type="match status" value="1"/>
</dbReference>
<evidence type="ECO:0000313" key="4">
    <source>
        <dbReference type="Proteomes" id="UP001501586"/>
    </source>
</evidence>
<protein>
    <submittedName>
        <fullName evidence="3">Haloacid dehalogenase type II</fullName>
    </submittedName>
</protein>
<dbReference type="InterPro" id="IPR006439">
    <property type="entry name" value="HAD-SF_hydro_IA"/>
</dbReference>
<dbReference type="NCBIfam" id="TIGR01428">
    <property type="entry name" value="HAD_type_II"/>
    <property type="match status" value="1"/>
</dbReference>
<dbReference type="InterPro" id="IPR023214">
    <property type="entry name" value="HAD_sf"/>
</dbReference>
<name>A0ABP8EFY0_9MICO</name>
<dbReference type="SUPFAM" id="SSF56784">
    <property type="entry name" value="HAD-like"/>
    <property type="match status" value="1"/>
</dbReference>
<dbReference type="InterPro" id="IPR036412">
    <property type="entry name" value="HAD-like_sf"/>
</dbReference>
<dbReference type="Proteomes" id="UP001501586">
    <property type="component" value="Unassembled WGS sequence"/>
</dbReference>
<dbReference type="PANTHER" id="PTHR43316">
    <property type="entry name" value="HYDROLASE, HALOACID DELAHOGENASE-RELATED"/>
    <property type="match status" value="1"/>
</dbReference>
<dbReference type="InterPro" id="IPR051540">
    <property type="entry name" value="S-2-haloacid_dehalogenase"/>
</dbReference>
<dbReference type="RefSeq" id="WP_236865384.1">
    <property type="nucleotide sequence ID" value="NZ_BAABAZ010000003.1"/>
</dbReference>
<reference evidence="4" key="1">
    <citation type="journal article" date="2019" name="Int. J. Syst. Evol. Microbiol.">
        <title>The Global Catalogue of Microorganisms (GCM) 10K type strain sequencing project: providing services to taxonomists for standard genome sequencing and annotation.</title>
        <authorList>
            <consortium name="The Broad Institute Genomics Platform"/>
            <consortium name="The Broad Institute Genome Sequencing Center for Infectious Disease"/>
            <person name="Wu L."/>
            <person name="Ma J."/>
        </authorList>
    </citation>
    <scope>NUCLEOTIDE SEQUENCE [LARGE SCALE GENOMIC DNA]</scope>
    <source>
        <strain evidence="4">JCM 17458</strain>
    </source>
</reference>
<evidence type="ECO:0000256" key="1">
    <source>
        <dbReference type="ARBA" id="ARBA00008106"/>
    </source>
</evidence>
<organism evidence="3 4">
    <name type="scientific">Brevibacterium daeguense</name>
    <dbReference type="NCBI Taxonomy" id="909936"/>
    <lineage>
        <taxon>Bacteria</taxon>
        <taxon>Bacillati</taxon>
        <taxon>Actinomycetota</taxon>
        <taxon>Actinomycetes</taxon>
        <taxon>Micrococcales</taxon>
        <taxon>Brevibacteriaceae</taxon>
        <taxon>Brevibacterium</taxon>
    </lineage>
</organism>